<evidence type="ECO:0000256" key="3">
    <source>
        <dbReference type="ARBA" id="ARBA00022679"/>
    </source>
</evidence>
<dbReference type="GO" id="GO:0070507">
    <property type="term" value="P:regulation of microtubule cytoskeleton organization"/>
    <property type="evidence" value="ECO:0007669"/>
    <property type="project" value="TreeGrafter"/>
</dbReference>
<dbReference type="InterPro" id="IPR050591">
    <property type="entry name" value="GSK-3"/>
</dbReference>
<dbReference type="GO" id="GO:0005634">
    <property type="term" value="C:nucleus"/>
    <property type="evidence" value="ECO:0007669"/>
    <property type="project" value="TreeGrafter"/>
</dbReference>
<keyword evidence="7" id="KW-0812">Transmembrane</keyword>
<keyword evidence="4" id="KW-0547">Nucleotide-binding</keyword>
<keyword evidence="2" id="KW-0723">Serine/threonine-protein kinase</keyword>
<reference evidence="9" key="1">
    <citation type="submission" date="2022-12" db="EMBL/GenBank/DDBJ databases">
        <title>Genome assemblies of Blomia tropicalis.</title>
        <authorList>
            <person name="Cui Y."/>
        </authorList>
    </citation>
    <scope>NUCLEOTIDE SEQUENCE</scope>
    <source>
        <tissue evidence="9">Adult mites</tissue>
    </source>
</reference>
<comment type="similarity">
    <text evidence="1">Belongs to the protein kinase superfamily. CMGC Ser/Thr protein kinase family. GSK-3 subfamily.</text>
</comment>
<dbReference type="Gene3D" id="3.30.200.20">
    <property type="entry name" value="Phosphorylase Kinase, domain 1"/>
    <property type="match status" value="1"/>
</dbReference>
<dbReference type="PROSITE" id="PS00108">
    <property type="entry name" value="PROTEIN_KINASE_ST"/>
    <property type="match status" value="1"/>
</dbReference>
<accession>A0A9Q0RL80</accession>
<keyword evidence="5" id="KW-0418">Kinase</keyword>
<dbReference type="SMART" id="SM00220">
    <property type="entry name" value="S_TKc"/>
    <property type="match status" value="1"/>
</dbReference>
<keyword evidence="3" id="KW-0808">Transferase</keyword>
<dbReference type="GO" id="GO:0005524">
    <property type="term" value="F:ATP binding"/>
    <property type="evidence" value="ECO:0007669"/>
    <property type="project" value="UniProtKB-KW"/>
</dbReference>
<feature type="transmembrane region" description="Helical" evidence="7">
    <location>
        <begin position="20"/>
        <end position="36"/>
    </location>
</feature>
<dbReference type="AlphaFoldDB" id="A0A9Q0RL80"/>
<dbReference type="GO" id="GO:0030154">
    <property type="term" value="P:cell differentiation"/>
    <property type="evidence" value="ECO:0007669"/>
    <property type="project" value="TreeGrafter"/>
</dbReference>
<evidence type="ECO:0000313" key="10">
    <source>
        <dbReference type="Proteomes" id="UP001142055"/>
    </source>
</evidence>
<evidence type="ECO:0000256" key="7">
    <source>
        <dbReference type="SAM" id="Phobius"/>
    </source>
</evidence>
<dbReference type="PANTHER" id="PTHR24057">
    <property type="entry name" value="GLYCOGEN SYNTHASE KINASE-3 ALPHA"/>
    <property type="match status" value="1"/>
</dbReference>
<dbReference type="SUPFAM" id="SSF56112">
    <property type="entry name" value="Protein kinase-like (PK-like)"/>
    <property type="match status" value="1"/>
</dbReference>
<evidence type="ECO:0000256" key="4">
    <source>
        <dbReference type="ARBA" id="ARBA00022741"/>
    </source>
</evidence>
<protein>
    <recommendedName>
        <fullName evidence="8">Protein kinase domain-containing protein</fullName>
    </recommendedName>
</protein>
<proteinExistence type="inferred from homology"/>
<evidence type="ECO:0000256" key="2">
    <source>
        <dbReference type="ARBA" id="ARBA00022527"/>
    </source>
</evidence>
<evidence type="ECO:0000256" key="6">
    <source>
        <dbReference type="ARBA" id="ARBA00022840"/>
    </source>
</evidence>
<dbReference type="PANTHER" id="PTHR24057:SF0">
    <property type="entry name" value="PROTEIN KINASE SHAGGY-RELATED"/>
    <property type="match status" value="1"/>
</dbReference>
<dbReference type="InterPro" id="IPR000719">
    <property type="entry name" value="Prot_kinase_dom"/>
</dbReference>
<comment type="caution">
    <text evidence="9">The sequence shown here is derived from an EMBL/GenBank/DDBJ whole genome shotgun (WGS) entry which is preliminary data.</text>
</comment>
<dbReference type="Gene3D" id="1.10.510.10">
    <property type="entry name" value="Transferase(Phosphotransferase) domain 1"/>
    <property type="match status" value="1"/>
</dbReference>
<dbReference type="PROSITE" id="PS50011">
    <property type="entry name" value="PROTEIN_KINASE_DOM"/>
    <property type="match status" value="1"/>
</dbReference>
<dbReference type="GO" id="GO:0004674">
    <property type="term" value="F:protein serine/threonine kinase activity"/>
    <property type="evidence" value="ECO:0007669"/>
    <property type="project" value="UniProtKB-KW"/>
</dbReference>
<evidence type="ECO:0000259" key="8">
    <source>
        <dbReference type="PROSITE" id="PS50011"/>
    </source>
</evidence>
<gene>
    <name evidence="9" type="ORF">RDWZM_008233</name>
</gene>
<evidence type="ECO:0000313" key="9">
    <source>
        <dbReference type="EMBL" id="KAJ6217076.1"/>
    </source>
</evidence>
<name>A0A9Q0RL80_BLOTA</name>
<dbReference type="Proteomes" id="UP001142055">
    <property type="component" value="Chromosome 3"/>
</dbReference>
<dbReference type="GO" id="GO:0090090">
    <property type="term" value="P:negative regulation of canonical Wnt signaling pathway"/>
    <property type="evidence" value="ECO:0007669"/>
    <property type="project" value="TreeGrafter"/>
</dbReference>
<dbReference type="InterPro" id="IPR008271">
    <property type="entry name" value="Ser/Thr_kinase_AS"/>
</dbReference>
<keyword evidence="10" id="KW-1185">Reference proteome</keyword>
<feature type="domain" description="Protein kinase" evidence="8">
    <location>
        <begin position="45"/>
        <end position="335"/>
    </location>
</feature>
<keyword evidence="7" id="KW-0472">Membrane</keyword>
<dbReference type="InterPro" id="IPR011009">
    <property type="entry name" value="Kinase-like_dom_sf"/>
</dbReference>
<dbReference type="CDD" id="cd14137">
    <property type="entry name" value="STKc_GSK3"/>
    <property type="match status" value="1"/>
</dbReference>
<dbReference type="InterPro" id="IPR039192">
    <property type="entry name" value="STKc_GSK3"/>
</dbReference>
<dbReference type="OMA" id="CLHAFFD"/>
<evidence type="ECO:0000256" key="5">
    <source>
        <dbReference type="ARBA" id="ARBA00022777"/>
    </source>
</evidence>
<dbReference type="EMBL" id="JAPWDV010000003">
    <property type="protein sequence ID" value="KAJ6217076.1"/>
    <property type="molecule type" value="Genomic_DNA"/>
</dbReference>
<dbReference type="FunFam" id="1.10.510.10:FF:000082">
    <property type="entry name" value="Shaggy-related protein kinase kappa"/>
    <property type="match status" value="1"/>
</dbReference>
<sequence>MISLLASVNRTEFAYNLRPFFIIHVTVLIVFIFNNSQDTIELIIRRDNHCYDRGSFGTVFRARLCKENDRLVAVKTVIQDKRYRNRELPLMKILSHSNIVTLYYYYYTSEGPDQSSQIWLNLVMEFLPKNVSHLIPHKQKRENNSIPLTPFTVKIVMYQIFRALSYIHNNGICHRDIKPNNLLFNPETGVLKICDFGSAKRLKPGERNISYICARYYRAPELLFGATNYTNMIDLWSTGIVFSELLLGCPIFVEKSGIDQLVNIISKLGTPTKEQIRAMNKDYVKYDLPQVPPYPLNRIFPTNTPREALDLISQLFQYDPNMRILPLYACAHPYFDELRDSNKKWINGRELPPLFNFSEFELKSADDALKARLLSVGPKVTH</sequence>
<keyword evidence="7" id="KW-1133">Transmembrane helix</keyword>
<keyword evidence="6" id="KW-0067">ATP-binding</keyword>
<dbReference type="GO" id="GO:0032436">
    <property type="term" value="P:positive regulation of proteasomal ubiquitin-dependent protein catabolic process"/>
    <property type="evidence" value="ECO:0007669"/>
    <property type="project" value="TreeGrafter"/>
</dbReference>
<dbReference type="GO" id="GO:0007165">
    <property type="term" value="P:signal transduction"/>
    <property type="evidence" value="ECO:0007669"/>
    <property type="project" value="TreeGrafter"/>
</dbReference>
<dbReference type="GO" id="GO:0005829">
    <property type="term" value="C:cytosol"/>
    <property type="evidence" value="ECO:0007669"/>
    <property type="project" value="TreeGrafter"/>
</dbReference>
<organism evidence="9 10">
    <name type="scientific">Blomia tropicalis</name>
    <name type="common">Mite</name>
    <dbReference type="NCBI Taxonomy" id="40697"/>
    <lineage>
        <taxon>Eukaryota</taxon>
        <taxon>Metazoa</taxon>
        <taxon>Ecdysozoa</taxon>
        <taxon>Arthropoda</taxon>
        <taxon>Chelicerata</taxon>
        <taxon>Arachnida</taxon>
        <taxon>Acari</taxon>
        <taxon>Acariformes</taxon>
        <taxon>Sarcoptiformes</taxon>
        <taxon>Astigmata</taxon>
        <taxon>Glycyphagoidea</taxon>
        <taxon>Echimyopodidae</taxon>
        <taxon>Blomia</taxon>
    </lineage>
</organism>
<evidence type="ECO:0000256" key="1">
    <source>
        <dbReference type="ARBA" id="ARBA00005527"/>
    </source>
</evidence>
<dbReference type="GO" id="GO:0030424">
    <property type="term" value="C:axon"/>
    <property type="evidence" value="ECO:0007669"/>
    <property type="project" value="TreeGrafter"/>
</dbReference>
<dbReference type="Pfam" id="PF00069">
    <property type="entry name" value="Pkinase"/>
    <property type="match status" value="1"/>
</dbReference>